<dbReference type="OrthoDB" id="7068488at2"/>
<accession>A0A2V4VQ84</accession>
<proteinExistence type="predicted"/>
<evidence type="ECO:0000313" key="3">
    <source>
        <dbReference type="Proteomes" id="UP000247746"/>
    </source>
</evidence>
<keyword evidence="1" id="KW-0812">Transmembrane</keyword>
<feature type="transmembrane region" description="Helical" evidence="1">
    <location>
        <begin position="37"/>
        <end position="58"/>
    </location>
</feature>
<gene>
    <name evidence="2" type="ORF">DFP82_101345</name>
</gene>
<keyword evidence="3" id="KW-1185">Reference proteome</keyword>
<feature type="transmembrane region" description="Helical" evidence="1">
    <location>
        <begin position="6"/>
        <end position="25"/>
    </location>
</feature>
<reference evidence="2 3" key="1">
    <citation type="submission" date="2018-06" db="EMBL/GenBank/DDBJ databases">
        <title>Genomic Encyclopedia of Type Strains, Phase III (KMG-III): the genomes of soil and plant-associated and newly described type strains.</title>
        <authorList>
            <person name="Whitman W."/>
        </authorList>
    </citation>
    <scope>NUCLEOTIDE SEQUENCE [LARGE SCALE GENOMIC DNA]</scope>
    <source>
        <strain evidence="2 3">CECT 5889</strain>
    </source>
</reference>
<dbReference type="Proteomes" id="UP000247746">
    <property type="component" value="Unassembled WGS sequence"/>
</dbReference>
<dbReference type="EMBL" id="QJSU01000001">
    <property type="protein sequence ID" value="PYE41025.1"/>
    <property type="molecule type" value="Genomic_DNA"/>
</dbReference>
<feature type="transmembrane region" description="Helical" evidence="1">
    <location>
        <begin position="101"/>
        <end position="122"/>
    </location>
</feature>
<keyword evidence="1" id="KW-0472">Membrane</keyword>
<protein>
    <submittedName>
        <fullName evidence="2">Uncharacterized protein</fullName>
    </submittedName>
</protein>
<name>A0A2V4VQ84_9GAMM</name>
<dbReference type="RefSeq" id="WP_110921993.1">
    <property type="nucleotide sequence ID" value="NZ_CAJGZD010000001.1"/>
</dbReference>
<organism evidence="2 3">
    <name type="scientific">Psychrobacter fozii</name>
    <dbReference type="NCBI Taxonomy" id="198480"/>
    <lineage>
        <taxon>Bacteria</taxon>
        <taxon>Pseudomonadati</taxon>
        <taxon>Pseudomonadota</taxon>
        <taxon>Gammaproteobacteria</taxon>
        <taxon>Moraxellales</taxon>
        <taxon>Moraxellaceae</taxon>
        <taxon>Psychrobacter</taxon>
    </lineage>
</organism>
<comment type="caution">
    <text evidence="2">The sequence shown here is derived from an EMBL/GenBank/DDBJ whole genome shotgun (WGS) entry which is preliminary data.</text>
</comment>
<sequence>MEKTLEILRLLSIFATIVLPIVMVYKHQFSKKSRLASWQIFFIGIVVVWLLVQIGVYFTDAYLQAKLDVFDLDGNGFFTSDERSEAQHQAMMRVTSDTGRAFAPITGAIFAFGYMSILIIFFKLVGFFTKKEPSSKA</sequence>
<evidence type="ECO:0000256" key="1">
    <source>
        <dbReference type="SAM" id="Phobius"/>
    </source>
</evidence>
<dbReference type="AlphaFoldDB" id="A0A2V4VQ84"/>
<evidence type="ECO:0000313" key="2">
    <source>
        <dbReference type="EMBL" id="PYE41025.1"/>
    </source>
</evidence>
<keyword evidence="1" id="KW-1133">Transmembrane helix</keyword>